<feature type="non-terminal residue" evidence="2">
    <location>
        <position position="691"/>
    </location>
</feature>
<feature type="region of interest" description="Disordered" evidence="1">
    <location>
        <begin position="326"/>
        <end position="351"/>
    </location>
</feature>
<feature type="region of interest" description="Disordered" evidence="1">
    <location>
        <begin position="459"/>
        <end position="539"/>
    </location>
</feature>
<organism evidence="2 3">
    <name type="scientific">Lucilia cuprina</name>
    <name type="common">Green bottle fly</name>
    <name type="synonym">Australian sheep blowfly</name>
    <dbReference type="NCBI Taxonomy" id="7375"/>
    <lineage>
        <taxon>Eukaryota</taxon>
        <taxon>Metazoa</taxon>
        <taxon>Ecdysozoa</taxon>
        <taxon>Arthropoda</taxon>
        <taxon>Hexapoda</taxon>
        <taxon>Insecta</taxon>
        <taxon>Pterygota</taxon>
        <taxon>Neoptera</taxon>
        <taxon>Endopterygota</taxon>
        <taxon>Diptera</taxon>
        <taxon>Brachycera</taxon>
        <taxon>Muscomorpha</taxon>
        <taxon>Oestroidea</taxon>
        <taxon>Calliphoridae</taxon>
        <taxon>Luciliinae</taxon>
        <taxon>Lucilia</taxon>
    </lineage>
</organism>
<sequence length="691" mass="74752">DGRGRRRRRPLVVGDGQGHRVGARRRIGVRRRRTGTVGRPVAPRPAVLGDRAVGIRRAAPVDGDRELGDARRERCGGREVGGRSRRAQRVMLGDVARRERDRVDGDLVDATVELPVARAPRHVAADVPVAGVVLRVRLGVRPLQHAVDVEPHALAPLGRHDVVPRTVVVPGPRLQRLGEPDPHAVDEGAVRRHVDVPVVVVRVAVRAVAEPDDLAAGGRRLVGVARRVDDVAHRLDVVLVAVAVVDPHEASRRPGRAEAAFEVAPAAVHPGVADHVVRLERQQRGVGGADHREAVARIAAPVERLEVAAEHDLAAVGRDDDDAALAPLEHRGPRQQRAGAGDRRRTGAVVAGDAAEGAGEIDRVVRRGDARGDAVGVRVEARERPAREVEGRHAVARLPVDGGEVADDVQARAVGRGLDLTHLRVDRRRERGDQDAGRDVVGEEVAAGRLVRARGGAGRARGRGLLIEAPAAPPAPTPRDAPDDPQPSQATDVGDRDDGAVGHGAVDRDDAADRDAEDEAEPGDRQHLRRDRRERLDRRQHDREVDLVAIVRVGVLRRLDEARQMRRRRVGDRRAERRRRGVGPHDEQHGVGLGDDTRRVRRGAGEEDPQRVHVGEGELGDQGRQGGCRRRPAPHGDDHAGAVADELAGDRGRPGIRDRDGRVDVLREGRPEQRHPLLEHGRGGRHGIGEA</sequence>
<dbReference type="EMBL" id="JRES01000683">
    <property type="protein sequence ID" value="KNC29172.1"/>
    <property type="molecule type" value="Genomic_DNA"/>
</dbReference>
<dbReference type="AlphaFoldDB" id="A0A0L0CA90"/>
<feature type="compositionally biased region" description="Basic and acidic residues" evidence="1">
    <location>
        <begin position="493"/>
        <end position="514"/>
    </location>
</feature>
<evidence type="ECO:0000313" key="2">
    <source>
        <dbReference type="EMBL" id="KNC29172.1"/>
    </source>
</evidence>
<evidence type="ECO:0000313" key="3">
    <source>
        <dbReference type="Proteomes" id="UP000037069"/>
    </source>
</evidence>
<dbReference type="Proteomes" id="UP000037069">
    <property type="component" value="Unassembled WGS sequence"/>
</dbReference>
<gene>
    <name evidence="2" type="ORF">FF38_00799</name>
</gene>
<accession>A0A0L0CA90</accession>
<name>A0A0L0CA90_LUCCU</name>
<feature type="compositionally biased region" description="Basic residues" evidence="1">
    <location>
        <begin position="565"/>
        <end position="582"/>
    </location>
</feature>
<keyword evidence="3" id="KW-1185">Reference proteome</keyword>
<evidence type="ECO:0000256" key="1">
    <source>
        <dbReference type="SAM" id="MobiDB-lite"/>
    </source>
</evidence>
<feature type="compositionally biased region" description="Basic residues" evidence="1">
    <location>
        <begin position="1"/>
        <end position="10"/>
    </location>
</feature>
<comment type="caution">
    <text evidence="2">The sequence shown here is derived from an EMBL/GenBank/DDBJ whole genome shotgun (WGS) entry which is preliminary data.</text>
</comment>
<feature type="compositionally biased region" description="Basic and acidic residues" evidence="1">
    <location>
        <begin position="648"/>
        <end position="691"/>
    </location>
</feature>
<feature type="compositionally biased region" description="Basic and acidic residues" evidence="1">
    <location>
        <begin position="583"/>
        <end position="616"/>
    </location>
</feature>
<feature type="non-terminal residue" evidence="2">
    <location>
        <position position="1"/>
    </location>
</feature>
<protein>
    <submittedName>
        <fullName evidence="2">Uncharacterized protein</fullName>
    </submittedName>
</protein>
<feature type="region of interest" description="Disordered" evidence="1">
    <location>
        <begin position="1"/>
        <end position="20"/>
    </location>
</feature>
<proteinExistence type="predicted"/>
<reference evidence="2 3" key="1">
    <citation type="journal article" date="2015" name="Nat. Commun.">
        <title>Lucilia cuprina genome unlocks parasitic fly biology to underpin future interventions.</title>
        <authorList>
            <person name="Anstead C.A."/>
            <person name="Korhonen P.K."/>
            <person name="Young N.D."/>
            <person name="Hall R.S."/>
            <person name="Jex A.R."/>
            <person name="Murali S.C."/>
            <person name="Hughes D.S."/>
            <person name="Lee S.F."/>
            <person name="Perry T."/>
            <person name="Stroehlein A.J."/>
            <person name="Ansell B.R."/>
            <person name="Breugelmans B."/>
            <person name="Hofmann A."/>
            <person name="Qu J."/>
            <person name="Dugan S."/>
            <person name="Lee S.L."/>
            <person name="Chao H."/>
            <person name="Dinh H."/>
            <person name="Han Y."/>
            <person name="Doddapaneni H.V."/>
            <person name="Worley K.C."/>
            <person name="Muzny D.M."/>
            <person name="Ioannidis P."/>
            <person name="Waterhouse R.M."/>
            <person name="Zdobnov E.M."/>
            <person name="James P.J."/>
            <person name="Bagnall N.H."/>
            <person name="Kotze A.C."/>
            <person name="Gibbs R.A."/>
            <person name="Richards S."/>
            <person name="Batterham P."/>
            <person name="Gasser R.B."/>
        </authorList>
    </citation>
    <scope>NUCLEOTIDE SEQUENCE [LARGE SCALE GENOMIC DNA]</scope>
    <source>
        <strain evidence="2 3">LS</strain>
        <tissue evidence="2">Full body</tissue>
    </source>
</reference>
<feature type="compositionally biased region" description="Basic and acidic residues" evidence="1">
    <location>
        <begin position="522"/>
        <end position="539"/>
    </location>
</feature>
<feature type="region of interest" description="Disordered" evidence="1">
    <location>
        <begin position="565"/>
        <end position="691"/>
    </location>
</feature>